<dbReference type="RefSeq" id="WP_244158961.1">
    <property type="nucleotide sequence ID" value="NZ_FOFJ01000092.1"/>
</dbReference>
<sequence>MGMGASVTVGYKYYMGLHMGLGRGPVNELVQIRIDGKTAFDGSVTESGQVYIDKPKLFGGDKKEGGIKGTLDVLMGEPTQTAPAALAAMLGGTVPGFRGRATLFFDGLVSAMTPYLKTWKIRVRRTTAGWDGEAWYPEKATVVLAADGDEIHAMNGAHIVYECLTNRDWGGGMDRSRLDDASFRAAADQLYGEGFGLCLRWARQDSVGSFVQTVLDHLGADLYLSRFDGTWHIRLIRDDYDAGTLPLFDEDSGLLGIDEDDNGASAGAANELVVKWHDPLEDEDRQWRERNLAAVQSDGQVLSTTLDYPGLPTVELAGRVAVRELRQRAGSLKRFKVRLDRRGYALEPGQPFRIRSLRRGIETLVLRAGRIEDGTLDSATIAITAVQDVFGLPASRMAAVQPSGWIAPDRAPAAVTARRLVERTWRDLAMTTDPANLQLIDPTACYLGALASKPTGLSLGFALETRVGTAAWTERDDSGGFCPSGLLTAALGVQDTAFALSSGIDLDFVEVGGAALLDDEIVRIDAFDPATLSGILSRGCIDTVPASHAAGSRLWFLDDGLGLDPSAYAPGVAVQARLLTQAGDGQLDPALAPVDSLTTAQRQGRPYPPGLFKLGGASYPASVAGDVVLSWAHRDRLLQADQLIDTAQGSIGPESGTTYSARLLRADTSEVLASQIGIAGTTATLSTTYVGDVIAELWSVRDGLDSHQRWRHTFAHAI</sequence>
<accession>A0A1H9S2L5</accession>
<organism evidence="1 2">
    <name type="scientific">Azotobacter beijerinckii</name>
    <dbReference type="NCBI Taxonomy" id="170623"/>
    <lineage>
        <taxon>Bacteria</taxon>
        <taxon>Pseudomonadati</taxon>
        <taxon>Pseudomonadota</taxon>
        <taxon>Gammaproteobacteria</taxon>
        <taxon>Pseudomonadales</taxon>
        <taxon>Pseudomonadaceae</taxon>
        <taxon>Azotobacter</taxon>
    </lineage>
</organism>
<gene>
    <name evidence="1" type="ORF">SAMN04244573_04328</name>
</gene>
<dbReference type="AlphaFoldDB" id="A0A1H9S2L5"/>
<evidence type="ECO:0000313" key="2">
    <source>
        <dbReference type="Proteomes" id="UP000199267"/>
    </source>
</evidence>
<protein>
    <submittedName>
        <fullName evidence="1">Putative phage tail protein</fullName>
    </submittedName>
</protein>
<dbReference type="Proteomes" id="UP000199267">
    <property type="component" value="Unassembled WGS sequence"/>
</dbReference>
<evidence type="ECO:0000313" key="1">
    <source>
        <dbReference type="EMBL" id="SER79306.1"/>
    </source>
</evidence>
<reference evidence="1 2" key="1">
    <citation type="submission" date="2016-10" db="EMBL/GenBank/DDBJ databases">
        <authorList>
            <person name="de Groot N.N."/>
        </authorList>
    </citation>
    <scope>NUCLEOTIDE SEQUENCE [LARGE SCALE GENOMIC DNA]</scope>
    <source>
        <strain evidence="1 2">DSM 378</strain>
    </source>
</reference>
<name>A0A1H9S2L5_9GAMM</name>
<dbReference type="EMBL" id="FOFJ01000092">
    <property type="protein sequence ID" value="SER79306.1"/>
    <property type="molecule type" value="Genomic_DNA"/>
</dbReference>
<proteinExistence type="predicted"/>